<keyword evidence="4" id="KW-0964">Secreted</keyword>
<name>A0A6J1CIB4_MOMCH</name>
<dbReference type="InterPro" id="IPR017441">
    <property type="entry name" value="Protein_kinase_ATP_BS"/>
</dbReference>
<dbReference type="Pfam" id="PF00069">
    <property type="entry name" value="Pkinase"/>
    <property type="match status" value="1"/>
</dbReference>
<dbReference type="PROSITE" id="PS00107">
    <property type="entry name" value="PROTEIN_KINASE_ATP"/>
    <property type="match status" value="1"/>
</dbReference>
<evidence type="ECO:0000256" key="24">
    <source>
        <dbReference type="SAM" id="SignalP"/>
    </source>
</evidence>
<dbReference type="KEGG" id="mcha:111011448"/>
<accession>A0A6J1CIB4</accession>
<evidence type="ECO:0000256" key="15">
    <source>
        <dbReference type="ARBA" id="ARBA00022989"/>
    </source>
</evidence>
<dbReference type="SUPFAM" id="SSF52058">
    <property type="entry name" value="L domain-like"/>
    <property type="match status" value="2"/>
</dbReference>
<keyword evidence="26" id="KW-1185">Reference proteome</keyword>
<evidence type="ECO:0000259" key="25">
    <source>
        <dbReference type="PROSITE" id="PS50011"/>
    </source>
</evidence>
<dbReference type="Gene3D" id="3.80.10.10">
    <property type="entry name" value="Ribonuclease Inhibitor"/>
    <property type="match status" value="4"/>
</dbReference>
<keyword evidence="4" id="KW-0134">Cell wall</keyword>
<dbReference type="InterPro" id="IPR032675">
    <property type="entry name" value="LRR_dom_sf"/>
</dbReference>
<dbReference type="InterPro" id="IPR000719">
    <property type="entry name" value="Prot_kinase_dom"/>
</dbReference>
<feature type="domain" description="Protein kinase" evidence="25">
    <location>
        <begin position="681"/>
        <end position="956"/>
    </location>
</feature>
<dbReference type="PROSITE" id="PS50011">
    <property type="entry name" value="PROTEIN_KINASE_DOM"/>
    <property type="match status" value="1"/>
</dbReference>
<keyword evidence="15 23" id="KW-1133">Transmembrane helix</keyword>
<evidence type="ECO:0000256" key="17">
    <source>
        <dbReference type="ARBA" id="ARBA00023170"/>
    </source>
</evidence>
<dbReference type="Proteomes" id="UP000504603">
    <property type="component" value="Unplaced"/>
</dbReference>
<evidence type="ECO:0000256" key="10">
    <source>
        <dbReference type="ARBA" id="ARBA00022729"/>
    </source>
</evidence>
<evidence type="ECO:0000256" key="14">
    <source>
        <dbReference type="ARBA" id="ARBA00022840"/>
    </source>
</evidence>
<keyword evidence="9 23" id="KW-0812">Transmembrane</keyword>
<dbReference type="Pfam" id="PF08263">
    <property type="entry name" value="LRRNT_2"/>
    <property type="match status" value="1"/>
</dbReference>
<dbReference type="PANTHER" id="PTHR48005:SF95">
    <property type="entry name" value="PROTEIN KINASE DOMAIN-CONTAINING PROTEIN"/>
    <property type="match status" value="1"/>
</dbReference>
<dbReference type="SUPFAM" id="SSF56112">
    <property type="entry name" value="Protein kinase-like (PK-like)"/>
    <property type="match status" value="1"/>
</dbReference>
<keyword evidence="10 24" id="KW-0732">Signal</keyword>
<evidence type="ECO:0000256" key="7">
    <source>
        <dbReference type="ARBA" id="ARBA00022614"/>
    </source>
</evidence>
<keyword evidence="14 22" id="KW-0067">ATP-binding</keyword>
<dbReference type="Pfam" id="PF23598">
    <property type="entry name" value="LRR_14"/>
    <property type="match status" value="1"/>
</dbReference>
<dbReference type="FunFam" id="3.30.200.20:FF:000309">
    <property type="entry name" value="Leucine-rich repeat receptor protein kinase MSP1"/>
    <property type="match status" value="1"/>
</dbReference>
<dbReference type="Pfam" id="PF00560">
    <property type="entry name" value="LRR_1"/>
    <property type="match status" value="3"/>
</dbReference>
<keyword evidence="5" id="KW-0723">Serine/threonine-protein kinase</keyword>
<dbReference type="FunFam" id="3.80.10.10:FF:000177">
    <property type="entry name" value="Leucine-rich repeat receptor-like serine/threonine-protein kinase At1g17230"/>
    <property type="match status" value="1"/>
</dbReference>
<feature type="signal peptide" evidence="24">
    <location>
        <begin position="1"/>
        <end position="32"/>
    </location>
</feature>
<evidence type="ECO:0000256" key="2">
    <source>
        <dbReference type="ARBA" id="ARBA00004479"/>
    </source>
</evidence>
<proteinExistence type="inferred from homology"/>
<dbReference type="SMART" id="SM00369">
    <property type="entry name" value="LRR_TYP"/>
    <property type="match status" value="7"/>
</dbReference>
<evidence type="ECO:0000256" key="13">
    <source>
        <dbReference type="ARBA" id="ARBA00022777"/>
    </source>
</evidence>
<dbReference type="AlphaFoldDB" id="A0A6J1CIB4"/>
<dbReference type="EC" id="2.7.11.1" evidence="3"/>
<evidence type="ECO:0000256" key="12">
    <source>
        <dbReference type="ARBA" id="ARBA00022741"/>
    </source>
</evidence>
<comment type="catalytic activity">
    <reaction evidence="20">
        <text>L-threonyl-[protein] + ATP = O-phospho-L-threonyl-[protein] + ADP + H(+)</text>
        <dbReference type="Rhea" id="RHEA:46608"/>
        <dbReference type="Rhea" id="RHEA-COMP:11060"/>
        <dbReference type="Rhea" id="RHEA-COMP:11605"/>
        <dbReference type="ChEBI" id="CHEBI:15378"/>
        <dbReference type="ChEBI" id="CHEBI:30013"/>
        <dbReference type="ChEBI" id="CHEBI:30616"/>
        <dbReference type="ChEBI" id="CHEBI:61977"/>
        <dbReference type="ChEBI" id="CHEBI:456216"/>
        <dbReference type="EC" id="2.7.11.1"/>
    </reaction>
</comment>
<dbReference type="Gene3D" id="3.30.200.20">
    <property type="entry name" value="Phosphorylase Kinase, domain 1"/>
    <property type="match status" value="1"/>
</dbReference>
<dbReference type="SMART" id="SM00220">
    <property type="entry name" value="S_TKc"/>
    <property type="match status" value="1"/>
</dbReference>
<evidence type="ECO:0000256" key="16">
    <source>
        <dbReference type="ARBA" id="ARBA00023136"/>
    </source>
</evidence>
<reference evidence="27" key="1">
    <citation type="submission" date="2025-08" db="UniProtKB">
        <authorList>
            <consortium name="RefSeq"/>
        </authorList>
    </citation>
    <scope>IDENTIFICATION</scope>
    <source>
        <strain evidence="27">OHB3-1</strain>
    </source>
</reference>
<organism evidence="26 27">
    <name type="scientific">Momordica charantia</name>
    <name type="common">Bitter gourd</name>
    <name type="synonym">Balsam pear</name>
    <dbReference type="NCBI Taxonomy" id="3673"/>
    <lineage>
        <taxon>Eukaryota</taxon>
        <taxon>Viridiplantae</taxon>
        <taxon>Streptophyta</taxon>
        <taxon>Embryophyta</taxon>
        <taxon>Tracheophyta</taxon>
        <taxon>Spermatophyta</taxon>
        <taxon>Magnoliopsida</taxon>
        <taxon>eudicotyledons</taxon>
        <taxon>Gunneridae</taxon>
        <taxon>Pentapetalae</taxon>
        <taxon>rosids</taxon>
        <taxon>fabids</taxon>
        <taxon>Cucurbitales</taxon>
        <taxon>Cucurbitaceae</taxon>
        <taxon>Momordiceae</taxon>
        <taxon>Momordica</taxon>
    </lineage>
</organism>
<gene>
    <name evidence="27" type="primary">LOC111011448</name>
</gene>
<evidence type="ECO:0000256" key="4">
    <source>
        <dbReference type="ARBA" id="ARBA00022512"/>
    </source>
</evidence>
<feature type="chain" id="PRO_5026737573" description="non-specific serine/threonine protein kinase" evidence="24">
    <location>
        <begin position="33"/>
        <end position="957"/>
    </location>
</feature>
<keyword evidence="12 22" id="KW-0547">Nucleotide-binding</keyword>
<comment type="similarity">
    <text evidence="19">Belongs to the polygalacturonase-inhibiting protein family.</text>
</comment>
<evidence type="ECO:0000256" key="6">
    <source>
        <dbReference type="ARBA" id="ARBA00022553"/>
    </source>
</evidence>
<dbReference type="InterPro" id="IPR003591">
    <property type="entry name" value="Leu-rich_rpt_typical-subtyp"/>
</dbReference>
<keyword evidence="17" id="KW-0675">Receptor</keyword>
<dbReference type="PROSITE" id="PS51257">
    <property type="entry name" value="PROKAR_LIPOPROTEIN"/>
    <property type="match status" value="1"/>
</dbReference>
<evidence type="ECO:0000256" key="8">
    <source>
        <dbReference type="ARBA" id="ARBA00022679"/>
    </source>
</evidence>
<dbReference type="GO" id="GO:0004674">
    <property type="term" value="F:protein serine/threonine kinase activity"/>
    <property type="evidence" value="ECO:0007669"/>
    <property type="project" value="UniProtKB-KW"/>
</dbReference>
<comment type="subcellular location">
    <subcellularLocation>
        <location evidence="2">Membrane</location>
        <topology evidence="2">Single-pass type I membrane protein</topology>
    </subcellularLocation>
    <subcellularLocation>
        <location evidence="1">Secreted</location>
        <location evidence="1">Cell wall</location>
    </subcellularLocation>
</comment>
<evidence type="ECO:0000256" key="18">
    <source>
        <dbReference type="ARBA" id="ARBA00023180"/>
    </source>
</evidence>
<dbReference type="InterPro" id="IPR051420">
    <property type="entry name" value="Ser_Thr_Kinases_DiverseReg"/>
</dbReference>
<keyword evidence="18" id="KW-0325">Glycoprotein</keyword>
<evidence type="ECO:0000256" key="23">
    <source>
        <dbReference type="SAM" id="Phobius"/>
    </source>
</evidence>
<dbReference type="Gene3D" id="1.10.510.10">
    <property type="entry name" value="Transferase(Phosphotransferase) domain 1"/>
    <property type="match status" value="1"/>
</dbReference>
<dbReference type="GO" id="GO:0005524">
    <property type="term" value="F:ATP binding"/>
    <property type="evidence" value="ECO:0007669"/>
    <property type="project" value="UniProtKB-UniRule"/>
</dbReference>
<evidence type="ECO:0000256" key="21">
    <source>
        <dbReference type="ARBA" id="ARBA00048679"/>
    </source>
</evidence>
<dbReference type="FunFam" id="3.80.10.10:FF:000041">
    <property type="entry name" value="LRR receptor-like serine/threonine-protein kinase ERECTA"/>
    <property type="match status" value="1"/>
</dbReference>
<keyword evidence="7" id="KW-0433">Leucine-rich repeat</keyword>
<comment type="catalytic activity">
    <reaction evidence="21">
        <text>L-seryl-[protein] + ATP = O-phospho-L-seryl-[protein] + ADP + H(+)</text>
        <dbReference type="Rhea" id="RHEA:17989"/>
        <dbReference type="Rhea" id="RHEA-COMP:9863"/>
        <dbReference type="Rhea" id="RHEA-COMP:11604"/>
        <dbReference type="ChEBI" id="CHEBI:15378"/>
        <dbReference type="ChEBI" id="CHEBI:29999"/>
        <dbReference type="ChEBI" id="CHEBI:30616"/>
        <dbReference type="ChEBI" id="CHEBI:83421"/>
        <dbReference type="ChEBI" id="CHEBI:456216"/>
        <dbReference type="EC" id="2.7.11.1"/>
    </reaction>
</comment>
<dbReference type="InterPro" id="IPR013210">
    <property type="entry name" value="LRR_N_plant-typ"/>
</dbReference>
<dbReference type="PROSITE" id="PS51450">
    <property type="entry name" value="LRR"/>
    <property type="match status" value="1"/>
</dbReference>
<evidence type="ECO:0000313" key="27">
    <source>
        <dbReference type="RefSeq" id="XP_022140892.1"/>
    </source>
</evidence>
<keyword evidence="8" id="KW-0808">Transferase</keyword>
<evidence type="ECO:0000256" key="1">
    <source>
        <dbReference type="ARBA" id="ARBA00004191"/>
    </source>
</evidence>
<evidence type="ECO:0000256" key="22">
    <source>
        <dbReference type="PROSITE-ProRule" id="PRU10141"/>
    </source>
</evidence>
<dbReference type="InterPro" id="IPR055414">
    <property type="entry name" value="LRR_R13L4/SHOC2-like"/>
</dbReference>
<dbReference type="FunFam" id="3.80.10.10:FF:000400">
    <property type="entry name" value="Nuclear pore complex protein NUP107"/>
    <property type="match status" value="1"/>
</dbReference>
<evidence type="ECO:0000256" key="5">
    <source>
        <dbReference type="ARBA" id="ARBA00022527"/>
    </source>
</evidence>
<evidence type="ECO:0000256" key="19">
    <source>
        <dbReference type="ARBA" id="ARBA00038043"/>
    </source>
</evidence>
<dbReference type="OrthoDB" id="676979at2759"/>
<keyword evidence="13" id="KW-0418">Kinase</keyword>
<dbReference type="Pfam" id="PF13855">
    <property type="entry name" value="LRR_8"/>
    <property type="match status" value="2"/>
</dbReference>
<evidence type="ECO:0000256" key="20">
    <source>
        <dbReference type="ARBA" id="ARBA00047899"/>
    </source>
</evidence>
<dbReference type="RefSeq" id="XP_022140892.1">
    <property type="nucleotide sequence ID" value="XM_022285200.1"/>
</dbReference>
<dbReference type="PANTHER" id="PTHR48005">
    <property type="entry name" value="LEUCINE RICH REPEAT KINASE 2"/>
    <property type="match status" value="1"/>
</dbReference>
<dbReference type="GO" id="GO:0016020">
    <property type="term" value="C:membrane"/>
    <property type="evidence" value="ECO:0007669"/>
    <property type="project" value="UniProtKB-SubCell"/>
</dbReference>
<dbReference type="PRINTS" id="PR00019">
    <property type="entry name" value="LEURICHRPT"/>
</dbReference>
<evidence type="ECO:0000256" key="9">
    <source>
        <dbReference type="ARBA" id="ARBA00022692"/>
    </source>
</evidence>
<sequence>MAGQKKLLSVSLPCPFLFPFLLLLSSCRTIEGSAVEAEALLQWKQSLPQQQILDSWILPSNSNSSASNPCEWKGIICNNQGLVIEINMASTGLRGTLDKLNFSSFPNLLRLDLKINNLSGAIPPSIGVLSKLQFLDLSTNKLNSTLPLSLANLTEVFELDVSRNFITGSLDPRLFPDGSADSRTGLWSLRNFLLQDTLLQGRVPEEIGNVKSLTLIAFDRSKFSGPIPQSLGNLSNLNVLRLNDNYFSGEIPKGIGNLRNLTDLRLFINNLSGEVPQNLGNVSSLRVVHLAENNFSGDLPPQVCKGGQLVNFSAAYNSFTGPIPTSLNNCPSLFRVLMQNNSLTGSLDRDFGAYPNLNYIDLSYNRIEGNLSPKWGECKNLTLLRITGNKVSGEIPEEITGLKNLVELELSYNNLSGSVPESIGNLSRLSVLGLRNNRLSGSIPIGIGSIGNLASLDLSSNVLGGSIPSEMADCSRLQYLSLSKNNLNGSIPFRIGNLAALQKLLDLSYNSLSGEIPSTLGNLKSLENLNLSHNKLSGSVPNSLGSMVSLVSINLSYNNLEGPLPDEGIFNRAEPDAFSNNEGLCGNIEGLPRCSDHETGDDGGSSKKKLVTILVPTLVGALLISLALFGTVSYILRKKTERVYGGDRTSAKAEEKAIPNMWYFFNGKVVYSDIIEATKEFDDEYCIGEGGSGKVYKAELPEGAVFAVKKLHSRDGEMGMENSKKFQDEARALVETRHSNLVRLFGFCRRKVHTFLVYDYIETGSLAHILSIGKEAMELDWPKRIRAVRGTARALSYLHHNCNPPIIHRNITSKNVLLDSRFEARVSDFGTARFLKADASNWTAVAGTSGYIAPELAYTTVATEKCDVYSFGVLALEVLAGKHPGDLILTLHSSSENNDIDLKDILDSRQPFPRIQKTVNDLSLIMNLAISCVCMNPRSRPTMYEVSRLLEMQAAVG</sequence>
<dbReference type="FunFam" id="1.10.510.10:FF:000479">
    <property type="entry name" value="Leucine-rich repeat receptor-like protein kinase"/>
    <property type="match status" value="1"/>
</dbReference>
<keyword evidence="6" id="KW-0597">Phosphoprotein</keyword>
<keyword evidence="16 23" id="KW-0472">Membrane</keyword>
<dbReference type="GeneID" id="111011448"/>
<dbReference type="InterPro" id="IPR011009">
    <property type="entry name" value="Kinase-like_dom_sf"/>
</dbReference>
<feature type="binding site" evidence="22">
    <location>
        <position position="710"/>
    </location>
    <ligand>
        <name>ATP</name>
        <dbReference type="ChEBI" id="CHEBI:30616"/>
    </ligand>
</feature>
<dbReference type="InterPro" id="IPR001611">
    <property type="entry name" value="Leu-rich_rpt"/>
</dbReference>
<keyword evidence="11" id="KW-0677">Repeat</keyword>
<evidence type="ECO:0000313" key="26">
    <source>
        <dbReference type="Proteomes" id="UP000504603"/>
    </source>
</evidence>
<evidence type="ECO:0000256" key="11">
    <source>
        <dbReference type="ARBA" id="ARBA00022737"/>
    </source>
</evidence>
<protein>
    <recommendedName>
        <fullName evidence="3">non-specific serine/threonine protein kinase</fullName>
        <ecNumber evidence="3">2.7.11.1</ecNumber>
    </recommendedName>
</protein>
<feature type="transmembrane region" description="Helical" evidence="23">
    <location>
        <begin position="613"/>
        <end position="636"/>
    </location>
</feature>
<evidence type="ECO:0000256" key="3">
    <source>
        <dbReference type="ARBA" id="ARBA00012513"/>
    </source>
</evidence>